<dbReference type="EMBL" id="GEFH01000982">
    <property type="protein sequence ID" value="JAP67599.1"/>
    <property type="molecule type" value="mRNA"/>
</dbReference>
<keyword evidence="5 6" id="KW-0238">DNA-binding</keyword>
<feature type="non-terminal residue" evidence="9">
    <location>
        <position position="1"/>
    </location>
</feature>
<evidence type="ECO:0000259" key="8">
    <source>
        <dbReference type="PROSITE" id="PS50950"/>
    </source>
</evidence>
<name>A0A131XKI6_9ACAR</name>
<dbReference type="InterPro" id="IPR006612">
    <property type="entry name" value="THAP_Znf"/>
</dbReference>
<dbReference type="PROSITE" id="PS50950">
    <property type="entry name" value="ZF_THAP"/>
    <property type="match status" value="1"/>
</dbReference>
<reference evidence="9" key="1">
    <citation type="journal article" date="2017" name="Ticks Tick Borne Dis.">
        <title>An insight into the sialome of Hyalomma excavatum.</title>
        <authorList>
            <person name="Ribeiro J.M."/>
            <person name="Slovak M."/>
            <person name="Francischetti I.M."/>
        </authorList>
    </citation>
    <scope>NUCLEOTIDE SEQUENCE</scope>
    <source>
        <strain evidence="9">Samish</strain>
        <tissue evidence="9">Salivary glands</tissue>
    </source>
</reference>
<feature type="domain" description="THAP-type" evidence="8">
    <location>
        <begin position="1"/>
        <end position="84"/>
    </location>
</feature>
<dbReference type="Pfam" id="PF05485">
    <property type="entry name" value="THAP"/>
    <property type="match status" value="1"/>
</dbReference>
<dbReference type="AlphaFoldDB" id="A0A131XKI6"/>
<protein>
    <submittedName>
        <fullName evidence="9">Putative isl2eu-2 adi</fullName>
    </submittedName>
</protein>
<evidence type="ECO:0000256" key="3">
    <source>
        <dbReference type="ARBA" id="ARBA00022771"/>
    </source>
</evidence>
<organism evidence="9">
    <name type="scientific">Hyalomma excavatum</name>
    <dbReference type="NCBI Taxonomy" id="257692"/>
    <lineage>
        <taxon>Eukaryota</taxon>
        <taxon>Metazoa</taxon>
        <taxon>Ecdysozoa</taxon>
        <taxon>Arthropoda</taxon>
        <taxon>Chelicerata</taxon>
        <taxon>Arachnida</taxon>
        <taxon>Acari</taxon>
        <taxon>Parasitiformes</taxon>
        <taxon>Ixodida</taxon>
        <taxon>Ixodoidea</taxon>
        <taxon>Ixodidae</taxon>
        <taxon>Hyalomminae</taxon>
        <taxon>Hyalomma</taxon>
    </lineage>
</organism>
<proteinExistence type="evidence at transcript level"/>
<dbReference type="PANTHER" id="PTHR23080:SF143">
    <property type="entry name" value="SI:DKEY-56D12.4"/>
    <property type="match status" value="1"/>
</dbReference>
<evidence type="ECO:0000256" key="4">
    <source>
        <dbReference type="ARBA" id="ARBA00022833"/>
    </source>
</evidence>
<dbReference type="GO" id="GO:0008270">
    <property type="term" value="F:zinc ion binding"/>
    <property type="evidence" value="ECO:0007669"/>
    <property type="project" value="UniProtKB-KW"/>
</dbReference>
<dbReference type="Pfam" id="PF13613">
    <property type="entry name" value="HTH_Tnp_4"/>
    <property type="match status" value="1"/>
</dbReference>
<keyword evidence="4" id="KW-0862">Zinc</keyword>
<comment type="cofactor">
    <cofactor evidence="1">
        <name>a divalent metal cation</name>
        <dbReference type="ChEBI" id="CHEBI:60240"/>
    </cofactor>
</comment>
<evidence type="ECO:0000256" key="5">
    <source>
        <dbReference type="ARBA" id="ARBA00023125"/>
    </source>
</evidence>
<sequence length="576" mass="64320">CCVVNCHNSHANTKGSTPPVKFYRFPNRWYEKSRRQAWITAVRRKNADGSAWLPKAWTMICSRHFVGNCKNDSSLHPSYVPTVFPAAYKKRAPHAETAERWRRRSVRAARSAQNSVEQAVPQGIAQDDPAMQDEENSVFLDVYDTLSNDLESLETPLAPTSNGDPQPSAGACETGRQAHPATQADAACQTEPESQGNLIILLSATSGSEASTQVSHSKQCDKVITTDGNWKKKCEFLGYETLKQNETALRDLCGVTMQVFSLLLNILPQPSYRSTDMTREDKLCLFLAKLKLGVSFNALAAIFGVSKSTSSRAFISTLDILSAALQEWVFVPPRAIIRQCLPQPFKERYPECTFIIDCTEVRAETPSKPDCQHILYSNYKGGYTLKVLVGIIPNGMIAFLSDTYGGRQTDSFITQDSDFLKHVQKGDVILSDKGFPRIRTDVEDKGGVIVMPPFNSGGGQLSQEDMHTTYKIASVRIHVERVIGRLKIYRILRNTVPITLVPHMDKVFRVCAALVNMKPLIIQKKRMSVFSPQTTVCGGSSVNFAHKLFCVNLILKENFTDVSRFPVFSFYVYLFL</sequence>
<dbReference type="PANTHER" id="PTHR23080">
    <property type="entry name" value="THAP DOMAIN PROTEIN"/>
    <property type="match status" value="1"/>
</dbReference>
<evidence type="ECO:0000256" key="2">
    <source>
        <dbReference type="ARBA" id="ARBA00022723"/>
    </source>
</evidence>
<dbReference type="Pfam" id="PF13359">
    <property type="entry name" value="DDE_Tnp_4"/>
    <property type="match status" value="1"/>
</dbReference>
<keyword evidence="2" id="KW-0479">Metal-binding</keyword>
<keyword evidence="3 6" id="KW-0863">Zinc-finger</keyword>
<dbReference type="InterPro" id="IPR027806">
    <property type="entry name" value="HARBI1_dom"/>
</dbReference>
<dbReference type="GO" id="GO:0003677">
    <property type="term" value="F:DNA binding"/>
    <property type="evidence" value="ECO:0007669"/>
    <property type="project" value="UniProtKB-UniRule"/>
</dbReference>
<feature type="region of interest" description="Disordered" evidence="7">
    <location>
        <begin position="153"/>
        <end position="189"/>
    </location>
</feature>
<evidence type="ECO:0000256" key="7">
    <source>
        <dbReference type="SAM" id="MobiDB-lite"/>
    </source>
</evidence>
<accession>A0A131XKI6</accession>
<dbReference type="SUPFAM" id="SSF57716">
    <property type="entry name" value="Glucocorticoid receptor-like (DNA-binding domain)"/>
    <property type="match status" value="1"/>
</dbReference>
<dbReference type="InterPro" id="IPR027805">
    <property type="entry name" value="Transposase_HTH_dom"/>
</dbReference>
<evidence type="ECO:0000313" key="9">
    <source>
        <dbReference type="EMBL" id="JAP67599.1"/>
    </source>
</evidence>
<evidence type="ECO:0000256" key="6">
    <source>
        <dbReference type="PROSITE-ProRule" id="PRU00309"/>
    </source>
</evidence>
<dbReference type="SMART" id="SM00980">
    <property type="entry name" value="THAP"/>
    <property type="match status" value="1"/>
</dbReference>
<evidence type="ECO:0000256" key="1">
    <source>
        <dbReference type="ARBA" id="ARBA00001968"/>
    </source>
</evidence>